<dbReference type="InterPro" id="IPR050736">
    <property type="entry name" value="Sensor_HK_Regulatory"/>
</dbReference>
<dbReference type="Gene3D" id="1.10.287.130">
    <property type="match status" value="1"/>
</dbReference>
<dbReference type="STRING" id="1123397.SAMN05660831_01039"/>
<dbReference type="EC" id="2.7.13.3" evidence="2"/>
<dbReference type="SMART" id="SM00388">
    <property type="entry name" value="HisKA"/>
    <property type="match status" value="1"/>
</dbReference>
<dbReference type="Gene3D" id="3.30.565.10">
    <property type="entry name" value="Histidine kinase-like ATPase, C-terminal domain"/>
    <property type="match status" value="1"/>
</dbReference>
<feature type="domain" description="PAC" evidence="11">
    <location>
        <begin position="176"/>
        <end position="228"/>
    </location>
</feature>
<dbReference type="NCBIfam" id="TIGR00229">
    <property type="entry name" value="sensory_box"/>
    <property type="match status" value="1"/>
</dbReference>
<dbReference type="SUPFAM" id="SSF47384">
    <property type="entry name" value="Homodimeric domain of signal transducing histidine kinase"/>
    <property type="match status" value="1"/>
</dbReference>
<feature type="coiled-coil region" evidence="8">
    <location>
        <begin position="87"/>
        <end position="114"/>
    </location>
</feature>
<evidence type="ECO:0000259" key="10">
    <source>
        <dbReference type="PROSITE" id="PS50109"/>
    </source>
</evidence>
<feature type="domain" description="Histidine kinase" evidence="10">
    <location>
        <begin position="232"/>
        <end position="449"/>
    </location>
</feature>
<evidence type="ECO:0000259" key="11">
    <source>
        <dbReference type="PROSITE" id="PS50113"/>
    </source>
</evidence>
<dbReference type="Pfam" id="PF02518">
    <property type="entry name" value="HATPase_c"/>
    <property type="match status" value="1"/>
</dbReference>
<dbReference type="InterPro" id="IPR013656">
    <property type="entry name" value="PAS_4"/>
</dbReference>
<dbReference type="FunFam" id="3.30.565.10:FF:000006">
    <property type="entry name" value="Sensor histidine kinase WalK"/>
    <property type="match status" value="1"/>
</dbReference>
<dbReference type="CDD" id="cd00082">
    <property type="entry name" value="HisKA"/>
    <property type="match status" value="1"/>
</dbReference>
<dbReference type="SUPFAM" id="SSF55874">
    <property type="entry name" value="ATPase domain of HSP90 chaperone/DNA topoisomerase II/histidine kinase"/>
    <property type="match status" value="1"/>
</dbReference>
<feature type="transmembrane region" description="Helical" evidence="9">
    <location>
        <begin position="21"/>
        <end position="40"/>
    </location>
</feature>
<comment type="catalytic activity">
    <reaction evidence="1">
        <text>ATP + protein L-histidine = ADP + protein N-phospho-L-histidine.</text>
        <dbReference type="EC" id="2.7.13.3"/>
    </reaction>
</comment>
<dbReference type="InterPro" id="IPR000014">
    <property type="entry name" value="PAS"/>
</dbReference>
<dbReference type="EMBL" id="FOMJ01000002">
    <property type="protein sequence ID" value="SFD18216.1"/>
    <property type="molecule type" value="Genomic_DNA"/>
</dbReference>
<evidence type="ECO:0000256" key="5">
    <source>
        <dbReference type="ARBA" id="ARBA00022777"/>
    </source>
</evidence>
<dbReference type="GO" id="GO:0000155">
    <property type="term" value="F:phosphorelay sensor kinase activity"/>
    <property type="evidence" value="ECO:0007669"/>
    <property type="project" value="InterPro"/>
</dbReference>
<gene>
    <name evidence="12" type="ORF">SAMN05660831_01039</name>
</gene>
<dbReference type="AlphaFoldDB" id="A0A1I1Q7T1"/>
<keyword evidence="3" id="KW-0597">Phosphoprotein</keyword>
<dbReference type="InterPro" id="IPR036097">
    <property type="entry name" value="HisK_dim/P_sf"/>
</dbReference>
<dbReference type="Pfam" id="PF00512">
    <property type="entry name" value="HisKA"/>
    <property type="match status" value="1"/>
</dbReference>
<evidence type="ECO:0000256" key="7">
    <source>
        <dbReference type="ARBA" id="ARBA00023136"/>
    </source>
</evidence>
<dbReference type="InterPro" id="IPR003594">
    <property type="entry name" value="HATPase_dom"/>
</dbReference>
<keyword evidence="13" id="KW-1185">Reference proteome</keyword>
<dbReference type="PROSITE" id="PS50109">
    <property type="entry name" value="HIS_KIN"/>
    <property type="match status" value="1"/>
</dbReference>
<sequence>MNAGVPGRVTGRRIGIPGPRATAVLAAVVLLPLAGVAGFAGHWIGVLLAPVLGIALTGLAAQAARRRQLEADHAELAAYHARTQSEAARTQGELRQEVARRESMEAELRTSREQMRLILANAPLLIVTLDRAGRVTLLEGRGLERLGIETGGLLGQPVRLLIGNHGVLNDAVQRALAGETLWVSTDFNGVPFEFYHRPLVDDDGRITGVVQVALDISERHQVEQLKREFMASVTHELRTPLTSILGALGLLSGGAMGELAPSARRLLDIARSNSERLLALVNDILDLEKVDRGELAFHFRDVDLNTLLEQAVDAHEPYAAQYGAVMALSPASGDPVVRVDPDRLLQVLANLLSNAAKHSPEGGTVRVTAAPRGGRIQVQVTDEGPGIPESAREQLFQRFTPAAASGRGGGSGLGLAIARALVERHGGRLDYVNRDAGGACFFFDLPLADSPGNGL</sequence>
<keyword evidence="9" id="KW-0812">Transmembrane</keyword>
<dbReference type="Proteomes" id="UP000198611">
    <property type="component" value="Unassembled WGS sequence"/>
</dbReference>
<dbReference type="GO" id="GO:0005886">
    <property type="term" value="C:plasma membrane"/>
    <property type="evidence" value="ECO:0007669"/>
    <property type="project" value="UniProtKB-ARBA"/>
</dbReference>
<keyword evidence="5" id="KW-0418">Kinase</keyword>
<evidence type="ECO:0000256" key="1">
    <source>
        <dbReference type="ARBA" id="ARBA00000085"/>
    </source>
</evidence>
<keyword evidence="9" id="KW-1133">Transmembrane helix</keyword>
<dbReference type="InterPro" id="IPR000700">
    <property type="entry name" value="PAS-assoc_C"/>
</dbReference>
<dbReference type="InterPro" id="IPR003661">
    <property type="entry name" value="HisK_dim/P_dom"/>
</dbReference>
<evidence type="ECO:0000256" key="4">
    <source>
        <dbReference type="ARBA" id="ARBA00022679"/>
    </source>
</evidence>
<dbReference type="Gene3D" id="3.30.450.20">
    <property type="entry name" value="PAS domain"/>
    <property type="match status" value="1"/>
</dbReference>
<dbReference type="RefSeq" id="WP_093427688.1">
    <property type="nucleotide sequence ID" value="NZ_FOMJ01000002.1"/>
</dbReference>
<dbReference type="Pfam" id="PF08448">
    <property type="entry name" value="PAS_4"/>
    <property type="match status" value="1"/>
</dbReference>
<dbReference type="PANTHER" id="PTHR43711:SF1">
    <property type="entry name" value="HISTIDINE KINASE 1"/>
    <property type="match status" value="1"/>
</dbReference>
<dbReference type="SMART" id="SM00387">
    <property type="entry name" value="HATPase_c"/>
    <property type="match status" value="1"/>
</dbReference>
<keyword evidence="6" id="KW-0902">Two-component regulatory system</keyword>
<reference evidence="12 13" key="1">
    <citation type="submission" date="2016-10" db="EMBL/GenBank/DDBJ databases">
        <authorList>
            <person name="de Groot N.N."/>
        </authorList>
    </citation>
    <scope>NUCLEOTIDE SEQUENCE [LARGE SCALE GENOMIC DNA]</scope>
    <source>
        <strain evidence="12 13">HL3</strain>
    </source>
</reference>
<dbReference type="PROSITE" id="PS50113">
    <property type="entry name" value="PAC"/>
    <property type="match status" value="1"/>
</dbReference>
<dbReference type="FunFam" id="1.10.287.130:FF:000001">
    <property type="entry name" value="Two-component sensor histidine kinase"/>
    <property type="match status" value="1"/>
</dbReference>
<dbReference type="OrthoDB" id="6017161at2"/>
<proteinExistence type="predicted"/>
<name>A0A1I1Q7T1_9GAMM</name>
<evidence type="ECO:0000256" key="3">
    <source>
        <dbReference type="ARBA" id="ARBA00022553"/>
    </source>
</evidence>
<evidence type="ECO:0000256" key="2">
    <source>
        <dbReference type="ARBA" id="ARBA00012438"/>
    </source>
</evidence>
<dbReference type="InterPro" id="IPR036890">
    <property type="entry name" value="HATPase_C_sf"/>
</dbReference>
<dbReference type="InterPro" id="IPR035965">
    <property type="entry name" value="PAS-like_dom_sf"/>
</dbReference>
<dbReference type="PRINTS" id="PR00344">
    <property type="entry name" value="BCTRLSENSOR"/>
</dbReference>
<keyword evidence="7 9" id="KW-0472">Membrane</keyword>
<dbReference type="SUPFAM" id="SSF55785">
    <property type="entry name" value="PYP-like sensor domain (PAS domain)"/>
    <property type="match status" value="1"/>
</dbReference>
<evidence type="ECO:0000313" key="12">
    <source>
        <dbReference type="EMBL" id="SFD18216.1"/>
    </source>
</evidence>
<protein>
    <recommendedName>
        <fullName evidence="2">histidine kinase</fullName>
        <ecNumber evidence="2">2.7.13.3</ecNumber>
    </recommendedName>
</protein>
<dbReference type="PANTHER" id="PTHR43711">
    <property type="entry name" value="TWO-COMPONENT HISTIDINE KINASE"/>
    <property type="match status" value="1"/>
</dbReference>
<accession>A0A1I1Q7T1</accession>
<organism evidence="12 13">
    <name type="scientific">Thiohalospira halophila DSM 15071</name>
    <dbReference type="NCBI Taxonomy" id="1123397"/>
    <lineage>
        <taxon>Bacteria</taxon>
        <taxon>Pseudomonadati</taxon>
        <taxon>Pseudomonadota</taxon>
        <taxon>Gammaproteobacteria</taxon>
        <taxon>Thiohalospirales</taxon>
        <taxon>Thiohalospiraceae</taxon>
        <taxon>Thiohalospira</taxon>
    </lineage>
</organism>
<evidence type="ECO:0000256" key="8">
    <source>
        <dbReference type="SAM" id="Coils"/>
    </source>
</evidence>
<keyword evidence="4" id="KW-0808">Transferase</keyword>
<dbReference type="InterPro" id="IPR005467">
    <property type="entry name" value="His_kinase_dom"/>
</dbReference>
<dbReference type="CDD" id="cd00075">
    <property type="entry name" value="HATPase"/>
    <property type="match status" value="1"/>
</dbReference>
<keyword evidence="8" id="KW-0175">Coiled coil</keyword>
<dbReference type="InterPro" id="IPR004358">
    <property type="entry name" value="Sig_transdc_His_kin-like_C"/>
</dbReference>
<evidence type="ECO:0000256" key="6">
    <source>
        <dbReference type="ARBA" id="ARBA00023012"/>
    </source>
</evidence>
<evidence type="ECO:0000313" key="13">
    <source>
        <dbReference type="Proteomes" id="UP000198611"/>
    </source>
</evidence>
<evidence type="ECO:0000256" key="9">
    <source>
        <dbReference type="SAM" id="Phobius"/>
    </source>
</evidence>